<organism evidence="1 2">
    <name type="scientific">Thalassospira marina</name>
    <dbReference type="NCBI Taxonomy" id="2048283"/>
    <lineage>
        <taxon>Bacteria</taxon>
        <taxon>Pseudomonadati</taxon>
        <taxon>Pseudomonadota</taxon>
        <taxon>Alphaproteobacteria</taxon>
        <taxon>Rhodospirillales</taxon>
        <taxon>Thalassospiraceae</taxon>
        <taxon>Thalassospira</taxon>
    </lineage>
</organism>
<accession>A0A2N3KWH9</accession>
<dbReference type="EMBL" id="NWTK01000003">
    <property type="protein sequence ID" value="PKR54867.1"/>
    <property type="molecule type" value="Genomic_DNA"/>
</dbReference>
<dbReference type="OrthoDB" id="8778495at2"/>
<name>A0A2N3KWH9_9PROT</name>
<evidence type="ECO:0000313" key="2">
    <source>
        <dbReference type="Proteomes" id="UP000233597"/>
    </source>
</evidence>
<sequence length="92" mass="10399">MRRKRHPKKDVEAVLVELELLGWTVQVRHGTGHAWGLLRCPNNDRDCRCGEFCQMSISSTPQNPANHAAKLKSKALSCIYLLAEKEKDDGKI</sequence>
<protein>
    <submittedName>
        <fullName evidence="1">Uncharacterized protein</fullName>
    </submittedName>
</protein>
<proteinExistence type="predicted"/>
<gene>
    <name evidence="1" type="ORF">COO20_05540</name>
</gene>
<comment type="caution">
    <text evidence="1">The sequence shown here is derived from an EMBL/GenBank/DDBJ whole genome shotgun (WGS) entry which is preliminary data.</text>
</comment>
<evidence type="ECO:0000313" key="1">
    <source>
        <dbReference type="EMBL" id="PKR54867.1"/>
    </source>
</evidence>
<dbReference type="AlphaFoldDB" id="A0A2N3KWH9"/>
<dbReference type="RefSeq" id="WP_101264710.1">
    <property type="nucleotide sequence ID" value="NZ_NWTK01000003.1"/>
</dbReference>
<reference evidence="1 2" key="1">
    <citation type="submission" date="2017-09" db="EMBL/GenBank/DDBJ databases">
        <title>Biodiversity and function of Thalassospira species in the particle-attached aromatic-hydrocarbon-degrading consortia from the surface seawater of the South China Sea.</title>
        <authorList>
            <person name="Dong C."/>
            <person name="Liu R."/>
            <person name="Shao Z."/>
        </authorList>
    </citation>
    <scope>NUCLEOTIDE SEQUENCE [LARGE SCALE GENOMIC DNA]</scope>
    <source>
        <strain evidence="1 2">CSC1P2</strain>
    </source>
</reference>
<dbReference type="Proteomes" id="UP000233597">
    <property type="component" value="Unassembled WGS sequence"/>
</dbReference>